<evidence type="ECO:0000313" key="7">
    <source>
        <dbReference type="Proteomes" id="UP000436088"/>
    </source>
</evidence>
<feature type="region of interest" description="Disordered" evidence="2">
    <location>
        <begin position="1135"/>
        <end position="1157"/>
    </location>
</feature>
<dbReference type="Pfam" id="PF24930">
    <property type="entry name" value="DUF7750"/>
    <property type="match status" value="1"/>
</dbReference>
<dbReference type="GO" id="GO:0034338">
    <property type="term" value="F:short-chain carboxylesterase activity"/>
    <property type="evidence" value="ECO:0007669"/>
    <property type="project" value="TreeGrafter"/>
</dbReference>
<sequence length="1815" mass="198756">MSFSYTTSLRITPNRSSDPFFFYPRNSFRIREFRVFRRRRRFKLSRSNPTLQSQFNLSFDNNLFQNLSSLYFLAPVLGLTSGLSLYLSSRLNLASGGRKNACEIGEWVLFTSPTPFNRFVVLRCPSISFEGSELMEDVNERLVKEDRHFVRIDSGRMIRESRNRGEELSELEYQRVCINTEDGGVVSIDWPANLDLSEEHGLDTTVLVVPGTAEGSMDTKVKAFVKDAVICGFFPVVMNPRGCASSPLTTPRLFTAADSDDISTVIQFISKARPWNALMGVGWGYGANMLTKYLAEVGEKTPLTAATCIDNPFDLEEATRLTPYQIALNEKLTGGLIDILRSNKELFQGRAKGFDVEKALSAKSVRDFDKAISMISYGFEDIENFYSKSSSRSLVHNVKIPVLFIQSDDGSVPLFSIPRGLIAENPFTSLLLCSCYSYRATASWCQHLTIEWLTAVELGLLKGRHPLLKDVDVTISPSKGVAFTEGRLTGKGRNTKKLLDLSRSNSINGYSVGPTRDMLEDGSTAASMHLQSGQDSLKDVSAKNKPLEGELVKEEAVPEDGKIGQVLQTAQVVMNMLDVTMPGTLKEAEKQKVLAAVNQGETVMKALQDAVPEDVREKLTGAVSVVMHSQGTNLKQGIEWIPKMQSGFESKVQQSASKAHSTDEIKRAQDLANGIDSNQVGSEKAIAGQGSESQPSDDMQKSGDVGQSQSASGNHGDISSSVKKDTNGTDTNQVGSEKATAGQGSESQPLGNMHKSGDIVQSQPASGDYSDVSSSVKKDTNESGKTHVTDDLNKEKASLHAELIEPGSETSAKPNLSTQAGKEGCTDEILSGESKADQDGVGQTETKDDNNSQQKEEKVVDSLTDQNKVASAGSSEAQPEEGERIDDQKKDVQRSSDQNKSTVTDSNTTSFSVSQALEALTGMDDSTQVAVNSVFDVIENMIDQLEVEKENDSNVGHEVRAENIESLPETQDTSEKKGGSDNDNKLREAEGSKNNQSMISDRLYDPPTHNDHGNDTSLHDDSTSEWLGKESLKNPVSSKETGSDDSQRNTAGGSLDFPRNNDRLVGRKSLADYSDRPINSIPLHINASQYEVFPYNKYFHRYLLSKPSTKPLDVDTTTALLLDYFPEGGQWMLLEQPGENRNSTGDLTTRSREPEAPAAEVSEMENCIETSYEILDTERQHDPVGEFETRGNMIGNAGQGYRGLEELMHLVKVTILDSLRVEVDRRLTASDMEEMESQLAIDIETIASAVSLCIRDDEKLNDFEGKENVIDNTSAKVGTINGENVIKAISSTVQSTSYLRRVLPIGIIIGSSLAGLRKYFHLSTVHGDDQSEVKAAEKTQISRGGNHGRTSITDIDQSPVHKTSQDGTLHGPRNKKEVETSLKNLDKDGVMVGAVTAALGASALLAPLPNQDPLKEKGTAESSSKTFREKVHLHKELGIPDEIVGDKNQINMVSNLAEKALSVAGPIVPTKEDGELDQERLVAMLADLGQRGGILRLFGKIALLWGGIRASVSLTDRLITFLRIAERPLYQRILGFVSMGLVLWSPVIVPLLPTLVQSWTRNNPSKFAELVSIIGLYYALMILVMLWGKRIRGYENPLEQYGLDSTSSMIRGFLTGLIGGVMLVMLIQSVNVLLGCVSLSVPSNFLPSCVDFTTRLKVYGKLLVMAVRGIVTTTGIVLIEELVFRSWLSDEIAADFGYHRGIIISGLVFSLIQRSLMAIPGLWLLSLALSGIRQRNEGSLSIPTGFRTGIMASSIVLQTSGILIYKANHPLWITKGYPFQPFSGVVGLAFALVLATILYPRQRQELENQKTTKEE</sequence>
<dbReference type="InterPro" id="IPR050960">
    <property type="entry name" value="AB_hydrolase_4_sf"/>
</dbReference>
<feature type="transmembrane region" description="Helical" evidence="3">
    <location>
        <begin position="1533"/>
        <end position="1555"/>
    </location>
</feature>
<keyword evidence="7" id="KW-1185">Reference proteome</keyword>
<dbReference type="GO" id="GO:0080120">
    <property type="term" value="P:CAAX-box protein maturation"/>
    <property type="evidence" value="ECO:0007669"/>
    <property type="project" value="UniProtKB-ARBA"/>
</dbReference>
<dbReference type="Proteomes" id="UP000436088">
    <property type="component" value="Unassembled WGS sequence"/>
</dbReference>
<dbReference type="InterPro" id="IPR056652">
    <property type="entry name" value="DUF7750"/>
</dbReference>
<feature type="compositionally biased region" description="Polar residues" evidence="2">
    <location>
        <begin position="808"/>
        <end position="820"/>
    </location>
</feature>
<keyword evidence="3" id="KW-0472">Membrane</keyword>
<feature type="region of interest" description="Disordered" evidence="2">
    <location>
        <begin position="947"/>
        <end position="1062"/>
    </location>
</feature>
<feature type="region of interest" description="Disordered" evidence="2">
    <location>
        <begin position="1336"/>
        <end position="1376"/>
    </location>
</feature>
<feature type="compositionally biased region" description="Polar residues" evidence="2">
    <location>
        <begin position="863"/>
        <end position="877"/>
    </location>
</feature>
<dbReference type="PANTHER" id="PTHR10794:SF92">
    <property type="entry name" value="EMBRYOGENESIS-ASSOCIATED PROTEIN EMB8"/>
    <property type="match status" value="1"/>
</dbReference>
<dbReference type="InterPro" id="IPR029058">
    <property type="entry name" value="AB_hydrolase_fold"/>
</dbReference>
<dbReference type="GO" id="GO:0047372">
    <property type="term" value="F:monoacylglycerol lipase activity"/>
    <property type="evidence" value="ECO:0007669"/>
    <property type="project" value="TreeGrafter"/>
</dbReference>
<evidence type="ECO:0000256" key="3">
    <source>
        <dbReference type="SAM" id="Phobius"/>
    </source>
</evidence>
<evidence type="ECO:0000313" key="6">
    <source>
        <dbReference type="EMBL" id="KAE8714068.1"/>
    </source>
</evidence>
<feature type="compositionally biased region" description="Polar residues" evidence="2">
    <location>
        <begin position="1139"/>
        <end position="1148"/>
    </location>
</feature>
<keyword evidence="3" id="KW-0812">Transmembrane</keyword>
<feature type="transmembrane region" description="Helical" evidence="3">
    <location>
        <begin position="1777"/>
        <end position="1799"/>
    </location>
</feature>
<evidence type="ECO:0000259" key="4">
    <source>
        <dbReference type="Pfam" id="PF02517"/>
    </source>
</evidence>
<dbReference type="InterPro" id="IPR003675">
    <property type="entry name" value="Rce1/LyrA-like_dom"/>
</dbReference>
<dbReference type="SUPFAM" id="SSF53474">
    <property type="entry name" value="alpha/beta-Hydrolases"/>
    <property type="match status" value="1"/>
</dbReference>
<dbReference type="PANTHER" id="PTHR10794">
    <property type="entry name" value="ABHYDROLASE DOMAIN-CONTAINING PROTEIN"/>
    <property type="match status" value="1"/>
</dbReference>
<feature type="compositionally biased region" description="Basic and acidic residues" evidence="2">
    <location>
        <begin position="776"/>
        <end position="803"/>
    </location>
</feature>
<proteinExistence type="inferred from homology"/>
<feature type="domain" description="CAAX prenyl protease 2/Lysostaphin resistance protein A-like" evidence="4">
    <location>
        <begin position="1668"/>
        <end position="1746"/>
    </location>
</feature>
<feature type="transmembrane region" description="Helical" evidence="3">
    <location>
        <begin position="1567"/>
        <end position="1587"/>
    </location>
</feature>
<feature type="compositionally biased region" description="Polar residues" evidence="2">
    <location>
        <begin position="895"/>
        <end position="910"/>
    </location>
</feature>
<feature type="transmembrane region" description="Helical" evidence="3">
    <location>
        <begin position="1608"/>
        <end position="1626"/>
    </location>
</feature>
<feature type="compositionally biased region" description="Basic and acidic residues" evidence="2">
    <location>
        <begin position="845"/>
        <end position="860"/>
    </location>
</feature>
<keyword evidence="3" id="KW-1133">Transmembrane helix</keyword>
<accession>A0A6A3BF28</accession>
<feature type="transmembrane region" description="Helical" evidence="3">
    <location>
        <begin position="1702"/>
        <end position="1725"/>
    </location>
</feature>
<reference evidence="6" key="1">
    <citation type="submission" date="2019-09" db="EMBL/GenBank/DDBJ databases">
        <title>Draft genome information of white flower Hibiscus syriacus.</title>
        <authorList>
            <person name="Kim Y.-M."/>
        </authorList>
    </citation>
    <scope>NUCLEOTIDE SEQUENCE [LARGE SCALE GENOMIC DNA]</scope>
    <source>
        <strain evidence="6">YM2019G1</strain>
    </source>
</reference>
<dbReference type="Pfam" id="PF02517">
    <property type="entry name" value="Rce1-like"/>
    <property type="match status" value="1"/>
</dbReference>
<comment type="similarity">
    <text evidence="1">Belongs to the AB hydrolase superfamily. AB hydrolase 4 family.</text>
</comment>
<organism evidence="6 7">
    <name type="scientific">Hibiscus syriacus</name>
    <name type="common">Rose of Sharon</name>
    <dbReference type="NCBI Taxonomy" id="106335"/>
    <lineage>
        <taxon>Eukaryota</taxon>
        <taxon>Viridiplantae</taxon>
        <taxon>Streptophyta</taxon>
        <taxon>Embryophyta</taxon>
        <taxon>Tracheophyta</taxon>
        <taxon>Spermatophyta</taxon>
        <taxon>Magnoliopsida</taxon>
        <taxon>eudicotyledons</taxon>
        <taxon>Gunneridae</taxon>
        <taxon>Pentapetalae</taxon>
        <taxon>rosids</taxon>
        <taxon>malvids</taxon>
        <taxon>Malvales</taxon>
        <taxon>Malvaceae</taxon>
        <taxon>Malvoideae</taxon>
        <taxon>Hibiscus</taxon>
    </lineage>
</organism>
<feature type="transmembrane region" description="Helical" evidence="3">
    <location>
        <begin position="1662"/>
        <end position="1682"/>
    </location>
</feature>
<feature type="compositionally biased region" description="Basic and acidic residues" evidence="2">
    <location>
        <begin position="881"/>
        <end position="894"/>
    </location>
</feature>
<evidence type="ECO:0000256" key="2">
    <source>
        <dbReference type="SAM" id="MobiDB-lite"/>
    </source>
</evidence>
<feature type="compositionally biased region" description="Polar residues" evidence="2">
    <location>
        <begin position="1339"/>
        <end position="1367"/>
    </location>
</feature>
<feature type="compositionally biased region" description="Basic and acidic residues" evidence="2">
    <location>
        <begin position="973"/>
        <end position="991"/>
    </location>
</feature>
<comment type="caution">
    <text evidence="6">The sequence shown here is derived from an EMBL/GenBank/DDBJ whole genome shotgun (WGS) entry which is preliminary data.</text>
</comment>
<gene>
    <name evidence="6" type="ORF">F3Y22_tig00110201pilonHSYRG00185</name>
</gene>
<feature type="region of interest" description="Disordered" evidence="2">
    <location>
        <begin position="683"/>
        <end position="910"/>
    </location>
</feature>
<feature type="compositionally biased region" description="Basic and acidic residues" evidence="2">
    <location>
        <begin position="1002"/>
        <end position="1032"/>
    </location>
</feature>
<feature type="compositionally biased region" description="Basic and acidic residues" evidence="2">
    <location>
        <begin position="947"/>
        <end position="963"/>
    </location>
</feature>
<dbReference type="Gene3D" id="3.40.50.1820">
    <property type="entry name" value="alpha/beta hydrolase"/>
    <property type="match status" value="1"/>
</dbReference>
<feature type="compositionally biased region" description="Polar residues" evidence="2">
    <location>
        <begin position="705"/>
        <end position="721"/>
    </location>
</feature>
<name>A0A6A3BF28_HIBSY</name>
<evidence type="ECO:0000256" key="1">
    <source>
        <dbReference type="ARBA" id="ARBA00010884"/>
    </source>
</evidence>
<protein>
    <submittedName>
        <fullName evidence="6">SAUR family protein</fullName>
    </submittedName>
</protein>
<dbReference type="GO" id="GO:0004175">
    <property type="term" value="F:endopeptidase activity"/>
    <property type="evidence" value="ECO:0007669"/>
    <property type="project" value="UniProtKB-ARBA"/>
</dbReference>
<evidence type="ECO:0000259" key="5">
    <source>
        <dbReference type="Pfam" id="PF24930"/>
    </source>
</evidence>
<feature type="domain" description="DUF7750" evidence="5">
    <location>
        <begin position="564"/>
        <end position="628"/>
    </location>
</feature>
<dbReference type="EMBL" id="VEPZ02000873">
    <property type="protein sequence ID" value="KAE8714068.1"/>
    <property type="molecule type" value="Genomic_DNA"/>
</dbReference>